<organism evidence="2">
    <name type="scientific">Staphylococcus epidermidis</name>
    <dbReference type="NCBI Taxonomy" id="1282"/>
    <lineage>
        <taxon>Bacteria</taxon>
        <taxon>Bacillati</taxon>
        <taxon>Bacillota</taxon>
        <taxon>Bacilli</taxon>
        <taxon>Bacillales</taxon>
        <taxon>Staphylococcaceae</taxon>
        <taxon>Staphylococcus</taxon>
    </lineage>
</organism>
<dbReference type="RefSeq" id="WP_172686010.1">
    <property type="nucleotide sequence ID" value="NZ_KM521837.1"/>
</dbReference>
<accession>A0A0D4ZYP3</accession>
<geneLocation type="plasmid" evidence="2">
    <name>p12-02300</name>
</geneLocation>
<dbReference type="PANTHER" id="PTHR30121">
    <property type="entry name" value="UNCHARACTERIZED PROTEIN YJGR-RELATED"/>
    <property type="match status" value="1"/>
</dbReference>
<evidence type="ECO:0000313" key="2">
    <source>
        <dbReference type="EMBL" id="AJW29150.1"/>
    </source>
</evidence>
<dbReference type="PANTHER" id="PTHR30121:SF6">
    <property type="entry name" value="SLR6007 PROTEIN"/>
    <property type="match status" value="1"/>
</dbReference>
<reference evidence="2" key="2">
    <citation type="journal article" date="2015" name="J. Antimicrob. Chemother.">
        <title>Linezolid resistance in clinical isolates of Staphylococcus epidermidis from German hospitals and characterization of two cfr-carrying plasmids.</title>
        <authorList>
            <person name="Bender J."/>
            <person name="Strommenger B."/>
            <person name="Steglich M."/>
            <person name="Zimmermann O."/>
            <person name="Fenner I."/>
            <person name="Lensing C."/>
            <person name="Dagwadordsch U."/>
            <person name="Kekule A.S."/>
            <person name="Werner G."/>
            <person name="Layer F."/>
        </authorList>
    </citation>
    <scope>NUCLEOTIDE SEQUENCE</scope>
    <source>
        <strain evidence="2">12-02300</strain>
        <plasmid evidence="2">p12-02300</plasmid>
    </source>
</reference>
<reference evidence="2" key="1">
    <citation type="submission" date="2014-09" db="EMBL/GenBank/DDBJ databases">
        <authorList>
            <person name="Bender J.K."/>
            <person name="Strommenger B."/>
            <person name="Steglich M."/>
            <person name="Zimmermann O."/>
            <person name="Fenner I."/>
            <person name="Lensing C."/>
            <person name="Dagwadordsch U."/>
            <person name="Werner G."/>
            <person name="Layer F."/>
        </authorList>
    </citation>
    <scope>NUCLEOTIDE SEQUENCE</scope>
    <source>
        <strain evidence="2">12-02300</strain>
        <plasmid evidence="2">p12-02300</plasmid>
    </source>
</reference>
<dbReference type="InterPro" id="IPR027417">
    <property type="entry name" value="P-loop_NTPase"/>
</dbReference>
<dbReference type="InterPro" id="IPR051162">
    <property type="entry name" value="T4SS_component"/>
</dbReference>
<dbReference type="SUPFAM" id="SSF52540">
    <property type="entry name" value="P-loop containing nucleoside triphosphate hydrolases"/>
    <property type="match status" value="1"/>
</dbReference>
<dbReference type="EMBL" id="KM521837">
    <property type="protein sequence ID" value="AJW29150.1"/>
    <property type="molecule type" value="Genomic_DNA"/>
</dbReference>
<name>A0A0D4ZYP3_STAEP</name>
<sequence length="862" mass="98924">MAKKLDFDIEAVVENIIFTKDGRIQAWFEFEGFHSNFDTENELLIKFRQLKRVFKEVKKEVHCLIIPERQDLDEVKNQHVSYSRGRLIPVLEQHQDAIFDHLKNSNELGSSENKVRYYMGFELGKSTMVNFTNEDVTWGEIYTETKEKLINLITKAITGKDVLLTTNKVKTAYAKMDQLSNTLNNLPFTFREIEPVEMAKLITWTNNLNVREPFLNENWFERLTPIYNGDRLIAKIRDRGHVEDLSMVSYSNPNNRKHLILHQNDALGRERDTYISFLQLAKVPVETHFPDTRWLEILRNLQFGVGVSLKLTYQSSDRRLMKLRSKKANLEDQVEHLADYGDSASSNVYDGIDIADDLIANIEKNREASFLMSAIFVVTAETKKALNSKIDELKETMSNHQYIVQNTRGLQLRSLLECMPGSRRYVKEFVKDCDINMMTSSFFGNRHELGDPYGFYIGQIATNYGTPVFHMPGFASTGQAKNQSLAICHTGKTGGGKSFGANLLFYEYAIWGAKVLIVDPKQERMNKCEWHKKLDELGTQLNFITLSSKPKDAGKLDPFYIFTDVSDAVGVSEQILHNLLSISIRNEATIDQATMINRALEYVANREEPKINQVTEELTSMSNGEKKDITLTNDEKELCKRLVNRINVYTSHSLSTLIFGERIDDTEVLDINSQLNVLQVENLELADADVKPSEYSKANIVSDSILYALTAYQRQFINMFPNDLTVIGLDEAWKYFKNSQGRSAFQSLFREGRSKGASIHIMTQRLSDIPEDMQSQIGQLFAYLESNTDEINKLQQFFRFDDSTDLQAIMPELETGVCVYKDLNDRVGILDVRVLQEHLVDAFDTSNQLEKREDKKEEVQAK</sequence>
<evidence type="ECO:0000256" key="1">
    <source>
        <dbReference type="SAM" id="Coils"/>
    </source>
</evidence>
<dbReference type="Pfam" id="PF12846">
    <property type="entry name" value="AAA_10"/>
    <property type="match status" value="1"/>
</dbReference>
<keyword evidence="2" id="KW-0614">Plasmid</keyword>
<dbReference type="AlphaFoldDB" id="A0A0D4ZYP3"/>
<proteinExistence type="predicted"/>
<dbReference type="Gene3D" id="3.40.50.300">
    <property type="entry name" value="P-loop containing nucleotide triphosphate hydrolases"/>
    <property type="match status" value="2"/>
</dbReference>
<protein>
    <submittedName>
        <fullName evidence="2">Uncharacterized protein</fullName>
    </submittedName>
</protein>
<keyword evidence="1" id="KW-0175">Coiled coil</keyword>
<feature type="coiled-coil region" evidence="1">
    <location>
        <begin position="313"/>
        <end position="340"/>
    </location>
</feature>